<organism evidence="2 3">
    <name type="scientific">Luteimonas cucumeris</name>
    <dbReference type="NCBI Taxonomy" id="985012"/>
    <lineage>
        <taxon>Bacteria</taxon>
        <taxon>Pseudomonadati</taxon>
        <taxon>Pseudomonadota</taxon>
        <taxon>Gammaproteobacteria</taxon>
        <taxon>Lysobacterales</taxon>
        <taxon>Lysobacteraceae</taxon>
        <taxon>Luteimonas</taxon>
    </lineage>
</organism>
<evidence type="ECO:0000313" key="3">
    <source>
        <dbReference type="Proteomes" id="UP000315167"/>
    </source>
</evidence>
<dbReference type="InterPro" id="IPR051908">
    <property type="entry name" value="Ribosomal_N-acetyltransferase"/>
</dbReference>
<comment type="caution">
    <text evidence="2">The sequence shown here is derived from an EMBL/GenBank/DDBJ whole genome shotgun (WGS) entry which is preliminary data.</text>
</comment>
<dbReference type="CDD" id="cd04301">
    <property type="entry name" value="NAT_SF"/>
    <property type="match status" value="1"/>
</dbReference>
<keyword evidence="3" id="KW-1185">Reference proteome</keyword>
<sequence length="195" mass="22373">MPTDLSASLAALPGFPQLHGPRVRLRGPRPQDADAVFALFSDPEVMRYWSRAPMTQRDEACALISEMEEAFAQRDKINWVSVDRRDMVIGTCTLFRFDARHRHAEIGYSLRSDQWGKGLAREAVGAALDWAFRSLHLHRIEADIDPLNDNSRRILQRLGFVSEGVLRERFFVGDEAKDSEMFGLLADDWQRRERS</sequence>
<dbReference type="EMBL" id="VLKN01000001">
    <property type="protein sequence ID" value="TWI06248.1"/>
    <property type="molecule type" value="Genomic_DNA"/>
</dbReference>
<dbReference type="Pfam" id="PF13302">
    <property type="entry name" value="Acetyltransf_3"/>
    <property type="match status" value="1"/>
</dbReference>
<dbReference type="GO" id="GO:1990189">
    <property type="term" value="F:protein N-terminal-serine acetyltransferase activity"/>
    <property type="evidence" value="ECO:0007669"/>
    <property type="project" value="TreeGrafter"/>
</dbReference>
<dbReference type="GO" id="GO:0008999">
    <property type="term" value="F:protein-N-terminal-alanine acetyltransferase activity"/>
    <property type="evidence" value="ECO:0007669"/>
    <property type="project" value="TreeGrafter"/>
</dbReference>
<dbReference type="PANTHER" id="PTHR43441">
    <property type="entry name" value="RIBOSOMAL-PROTEIN-SERINE ACETYLTRANSFERASE"/>
    <property type="match status" value="1"/>
</dbReference>
<evidence type="ECO:0000259" key="1">
    <source>
        <dbReference type="PROSITE" id="PS51186"/>
    </source>
</evidence>
<dbReference type="Proteomes" id="UP000315167">
    <property type="component" value="Unassembled WGS sequence"/>
</dbReference>
<dbReference type="OrthoDB" id="9801656at2"/>
<accession>A0A562LF59</accession>
<keyword evidence="2" id="KW-0808">Transferase</keyword>
<dbReference type="PROSITE" id="PS51186">
    <property type="entry name" value="GNAT"/>
    <property type="match status" value="1"/>
</dbReference>
<dbReference type="GO" id="GO:0005737">
    <property type="term" value="C:cytoplasm"/>
    <property type="evidence" value="ECO:0007669"/>
    <property type="project" value="TreeGrafter"/>
</dbReference>
<dbReference type="Gene3D" id="3.40.630.30">
    <property type="match status" value="1"/>
</dbReference>
<name>A0A562LF59_9GAMM</name>
<gene>
    <name evidence="2" type="ORF">IP90_00513</name>
</gene>
<evidence type="ECO:0000313" key="2">
    <source>
        <dbReference type="EMBL" id="TWI06248.1"/>
    </source>
</evidence>
<dbReference type="SUPFAM" id="SSF55729">
    <property type="entry name" value="Acyl-CoA N-acyltransferases (Nat)"/>
    <property type="match status" value="1"/>
</dbReference>
<dbReference type="RefSeq" id="WP_144898038.1">
    <property type="nucleotide sequence ID" value="NZ_VLKN01000001.1"/>
</dbReference>
<proteinExistence type="predicted"/>
<feature type="domain" description="N-acetyltransferase" evidence="1">
    <location>
        <begin position="23"/>
        <end position="186"/>
    </location>
</feature>
<dbReference type="InterPro" id="IPR016181">
    <property type="entry name" value="Acyl_CoA_acyltransferase"/>
</dbReference>
<dbReference type="PANTHER" id="PTHR43441:SF11">
    <property type="entry name" value="RIBOSOMAL-PROTEIN-SERINE ACETYLTRANSFERASE"/>
    <property type="match status" value="1"/>
</dbReference>
<protein>
    <submittedName>
        <fullName evidence="2">RimJ/RimL family protein N-acetyltransferase</fullName>
    </submittedName>
</protein>
<reference evidence="2 3" key="1">
    <citation type="journal article" date="2015" name="Stand. Genomic Sci.">
        <title>Genomic Encyclopedia of Bacterial and Archaeal Type Strains, Phase III: the genomes of soil and plant-associated and newly described type strains.</title>
        <authorList>
            <person name="Whitman W.B."/>
            <person name="Woyke T."/>
            <person name="Klenk H.P."/>
            <person name="Zhou Y."/>
            <person name="Lilburn T.G."/>
            <person name="Beck B.J."/>
            <person name="De Vos P."/>
            <person name="Vandamme P."/>
            <person name="Eisen J.A."/>
            <person name="Garrity G."/>
            <person name="Hugenholtz P."/>
            <person name="Kyrpides N.C."/>
        </authorList>
    </citation>
    <scope>NUCLEOTIDE SEQUENCE [LARGE SCALE GENOMIC DNA]</scope>
    <source>
        <strain evidence="2 3">CGMCC 1.10821</strain>
    </source>
</reference>
<dbReference type="AlphaFoldDB" id="A0A562LF59"/>
<dbReference type="InterPro" id="IPR000182">
    <property type="entry name" value="GNAT_dom"/>
</dbReference>